<keyword evidence="3" id="KW-1185">Reference proteome</keyword>
<dbReference type="InterPro" id="IPR010994">
    <property type="entry name" value="RuvA_2-like"/>
</dbReference>
<protein>
    <submittedName>
        <fullName evidence="2">Helix-hairpin-helix domain-containing protein</fullName>
    </submittedName>
</protein>
<dbReference type="RefSeq" id="WP_140961450.1">
    <property type="nucleotide sequence ID" value="NZ_VEVQ02000003.1"/>
</dbReference>
<dbReference type="Proteomes" id="UP000817854">
    <property type="component" value="Unassembled WGS sequence"/>
</dbReference>
<proteinExistence type="predicted"/>
<dbReference type="SUPFAM" id="SSF47781">
    <property type="entry name" value="RuvA domain 2-like"/>
    <property type="match status" value="2"/>
</dbReference>
<dbReference type="Gene3D" id="1.10.150.280">
    <property type="entry name" value="AF1531-like domain"/>
    <property type="match status" value="2"/>
</dbReference>
<dbReference type="InterPro" id="IPR051675">
    <property type="entry name" value="Endo/Exo/Phosphatase_dom_1"/>
</dbReference>
<evidence type="ECO:0000256" key="1">
    <source>
        <dbReference type="SAM" id="Phobius"/>
    </source>
</evidence>
<name>A0ABX0INI4_9FLAO</name>
<gene>
    <name evidence="2" type="ORF">FIA58_006725</name>
</gene>
<keyword evidence="1" id="KW-0812">Transmembrane</keyword>
<accession>A0ABX0INI4</accession>
<dbReference type="PANTHER" id="PTHR21180">
    <property type="entry name" value="ENDONUCLEASE/EXONUCLEASE/PHOSPHATASE FAMILY DOMAIN-CONTAINING PROTEIN 1"/>
    <property type="match status" value="1"/>
</dbReference>
<keyword evidence="1" id="KW-1133">Transmembrane helix</keyword>
<reference evidence="2" key="1">
    <citation type="submission" date="2019-05" db="EMBL/GenBank/DDBJ databases">
        <authorList>
            <person name="Lianzixin W."/>
        </authorList>
    </citation>
    <scope>NUCLEOTIDE SEQUENCE</scope>
    <source>
        <strain evidence="2">EC11</strain>
    </source>
</reference>
<dbReference type="Pfam" id="PF12836">
    <property type="entry name" value="HHH_3"/>
    <property type="match status" value="2"/>
</dbReference>
<feature type="transmembrane region" description="Helical" evidence="1">
    <location>
        <begin position="16"/>
        <end position="35"/>
    </location>
</feature>
<comment type="caution">
    <text evidence="2">The sequence shown here is derived from an EMBL/GenBank/DDBJ whole genome shotgun (WGS) entry which is preliminary data.</text>
</comment>
<dbReference type="EMBL" id="VEVQ02000003">
    <property type="protein sequence ID" value="NHN25364.1"/>
    <property type="molecule type" value="Genomic_DNA"/>
</dbReference>
<reference evidence="2" key="2">
    <citation type="submission" date="2020-02" db="EMBL/GenBank/DDBJ databases">
        <title>Flavobacterium profundi sp. nov., isolated from a deep-sea seamount.</title>
        <authorList>
            <person name="Zhang D.-C."/>
        </authorList>
    </citation>
    <scope>NUCLEOTIDE SEQUENCE</scope>
    <source>
        <strain evidence="2">EC11</strain>
    </source>
</reference>
<sequence>MKEFKSYFLFSREHRSGIFLLFILVILIQSIYFILKSNNFFYTSKQLHDKEWLLVQNKIDSIKKSKIETGYQPKAFNPNFITDYKGYLLGMSLAEIDRLHQYRALNKFVNSAYEFQKVTQVSDSLLTKISPLFKFPDWVNAKKDFKPYGNFNKKVEEKIVSIDLNSATKEDLMKVYGIGDKISDIVLKEKEKFGTFASVDQLEFVWGISSEVLEDCKLRFFVQPNSSLKKININTASTKELMKFPYFNYAFAKEIVTYRSMNGVLSSIEDLAKINNCPLEKLKIIALYLEF</sequence>
<evidence type="ECO:0000313" key="2">
    <source>
        <dbReference type="EMBL" id="NHN25364.1"/>
    </source>
</evidence>
<organism evidence="2 3">
    <name type="scientific">Flavobacterium jejuense</name>
    <dbReference type="NCBI Taxonomy" id="1544455"/>
    <lineage>
        <taxon>Bacteria</taxon>
        <taxon>Pseudomonadati</taxon>
        <taxon>Bacteroidota</taxon>
        <taxon>Flavobacteriia</taxon>
        <taxon>Flavobacteriales</taxon>
        <taxon>Flavobacteriaceae</taxon>
        <taxon>Flavobacterium</taxon>
    </lineage>
</organism>
<keyword evidence="1" id="KW-0472">Membrane</keyword>
<dbReference type="PANTHER" id="PTHR21180:SF32">
    <property type="entry name" value="ENDONUCLEASE_EXONUCLEASE_PHOSPHATASE FAMILY DOMAIN-CONTAINING PROTEIN 1"/>
    <property type="match status" value="1"/>
</dbReference>
<evidence type="ECO:0000313" key="3">
    <source>
        <dbReference type="Proteomes" id="UP000817854"/>
    </source>
</evidence>